<proteinExistence type="predicted"/>
<sequence length="60" mass="6271">MQQRRGKWRSAAAAAVAVVGGEEVAADSKEDRRGEKEATERGDELEGRSDRGGVVGLTGG</sequence>
<dbReference type="Proteomes" id="UP000000763">
    <property type="component" value="Chromosome 7"/>
</dbReference>
<feature type="region of interest" description="Disordered" evidence="1">
    <location>
        <begin position="1"/>
        <end position="60"/>
    </location>
</feature>
<accession>Q84Q29</accession>
<evidence type="ECO:0000256" key="1">
    <source>
        <dbReference type="SAM" id="MobiDB-lite"/>
    </source>
</evidence>
<name>Q84Q29_ORYSJ</name>
<gene>
    <name evidence="2" type="primary">OSJNBb0062P14.119</name>
</gene>
<dbReference type="AlphaFoldDB" id="Q84Q29"/>
<protein>
    <submittedName>
        <fullName evidence="2">Uncharacterized protein</fullName>
    </submittedName>
</protein>
<evidence type="ECO:0000313" key="3">
    <source>
        <dbReference type="Proteomes" id="UP000000763"/>
    </source>
</evidence>
<dbReference type="EMBL" id="AP005737">
    <property type="protein sequence ID" value="BAC55823.1"/>
    <property type="molecule type" value="Genomic_DNA"/>
</dbReference>
<organism evidence="2 3">
    <name type="scientific">Oryza sativa subsp. japonica</name>
    <name type="common">Rice</name>
    <dbReference type="NCBI Taxonomy" id="39947"/>
    <lineage>
        <taxon>Eukaryota</taxon>
        <taxon>Viridiplantae</taxon>
        <taxon>Streptophyta</taxon>
        <taxon>Embryophyta</taxon>
        <taxon>Tracheophyta</taxon>
        <taxon>Spermatophyta</taxon>
        <taxon>Magnoliopsida</taxon>
        <taxon>Liliopsida</taxon>
        <taxon>Poales</taxon>
        <taxon>Poaceae</taxon>
        <taxon>BOP clade</taxon>
        <taxon>Oryzoideae</taxon>
        <taxon>Oryzeae</taxon>
        <taxon>Oryzinae</taxon>
        <taxon>Oryza</taxon>
        <taxon>Oryza sativa</taxon>
    </lineage>
</organism>
<reference evidence="3" key="2">
    <citation type="journal article" date="2008" name="Nucleic Acids Res.">
        <title>The rice annotation project database (RAP-DB): 2008 update.</title>
        <authorList>
            <consortium name="The rice annotation project (RAP)"/>
        </authorList>
    </citation>
    <scope>GENOME REANNOTATION</scope>
    <source>
        <strain evidence="3">cv. Nipponbare</strain>
    </source>
</reference>
<evidence type="ECO:0000313" key="2">
    <source>
        <dbReference type="EMBL" id="BAC55823.1"/>
    </source>
</evidence>
<reference evidence="3" key="1">
    <citation type="journal article" date="2005" name="Nature">
        <title>The map-based sequence of the rice genome.</title>
        <authorList>
            <consortium name="International rice genome sequencing project (IRGSP)"/>
            <person name="Matsumoto T."/>
            <person name="Wu J."/>
            <person name="Kanamori H."/>
            <person name="Katayose Y."/>
            <person name="Fujisawa M."/>
            <person name="Namiki N."/>
            <person name="Mizuno H."/>
            <person name="Yamamoto K."/>
            <person name="Antonio B.A."/>
            <person name="Baba T."/>
            <person name="Sakata K."/>
            <person name="Nagamura Y."/>
            <person name="Aoki H."/>
            <person name="Arikawa K."/>
            <person name="Arita K."/>
            <person name="Bito T."/>
            <person name="Chiden Y."/>
            <person name="Fujitsuka N."/>
            <person name="Fukunaka R."/>
            <person name="Hamada M."/>
            <person name="Harada C."/>
            <person name="Hayashi A."/>
            <person name="Hijishita S."/>
            <person name="Honda M."/>
            <person name="Hosokawa S."/>
            <person name="Ichikawa Y."/>
            <person name="Idonuma A."/>
            <person name="Iijima M."/>
            <person name="Ikeda M."/>
            <person name="Ikeno M."/>
            <person name="Ito K."/>
            <person name="Ito S."/>
            <person name="Ito T."/>
            <person name="Ito Y."/>
            <person name="Ito Y."/>
            <person name="Iwabuchi A."/>
            <person name="Kamiya K."/>
            <person name="Karasawa W."/>
            <person name="Kurita K."/>
            <person name="Katagiri S."/>
            <person name="Kikuta A."/>
            <person name="Kobayashi H."/>
            <person name="Kobayashi N."/>
            <person name="Machita K."/>
            <person name="Maehara T."/>
            <person name="Masukawa M."/>
            <person name="Mizubayashi T."/>
            <person name="Mukai Y."/>
            <person name="Nagasaki H."/>
            <person name="Nagata Y."/>
            <person name="Naito S."/>
            <person name="Nakashima M."/>
            <person name="Nakama Y."/>
            <person name="Nakamichi Y."/>
            <person name="Nakamura M."/>
            <person name="Meguro A."/>
            <person name="Negishi M."/>
            <person name="Ohta I."/>
            <person name="Ohta T."/>
            <person name="Okamoto M."/>
            <person name="Ono N."/>
            <person name="Saji S."/>
            <person name="Sakaguchi M."/>
            <person name="Sakai K."/>
            <person name="Shibata M."/>
            <person name="Shimokawa T."/>
            <person name="Song J."/>
            <person name="Takazaki Y."/>
            <person name="Terasawa K."/>
            <person name="Tsugane M."/>
            <person name="Tsuji K."/>
            <person name="Ueda S."/>
            <person name="Waki K."/>
            <person name="Yamagata H."/>
            <person name="Yamamoto M."/>
            <person name="Yamamoto S."/>
            <person name="Yamane H."/>
            <person name="Yoshiki S."/>
            <person name="Yoshihara R."/>
            <person name="Yukawa K."/>
            <person name="Zhong H."/>
            <person name="Yano M."/>
            <person name="Yuan Q."/>
            <person name="Ouyang S."/>
            <person name="Liu J."/>
            <person name="Jones K.M."/>
            <person name="Gansberger K."/>
            <person name="Moffat K."/>
            <person name="Hill J."/>
            <person name="Bera J."/>
            <person name="Fadrosh D."/>
            <person name="Jin S."/>
            <person name="Johri S."/>
            <person name="Kim M."/>
            <person name="Overton L."/>
            <person name="Reardon M."/>
            <person name="Tsitrin T."/>
            <person name="Vuong H."/>
            <person name="Weaver B."/>
            <person name="Ciecko A."/>
            <person name="Tallon L."/>
            <person name="Jackson J."/>
            <person name="Pai G."/>
            <person name="Aken S.V."/>
            <person name="Utterback T."/>
            <person name="Reidmuller S."/>
            <person name="Feldblyum T."/>
            <person name="Hsiao J."/>
            <person name="Zismann V."/>
            <person name="Iobst S."/>
            <person name="de Vazeille A.R."/>
            <person name="Buell C.R."/>
            <person name="Ying K."/>
            <person name="Li Y."/>
            <person name="Lu T."/>
            <person name="Huang Y."/>
            <person name="Zhao Q."/>
            <person name="Feng Q."/>
            <person name="Zhang L."/>
            <person name="Zhu J."/>
            <person name="Weng Q."/>
            <person name="Mu J."/>
            <person name="Lu Y."/>
            <person name="Fan D."/>
            <person name="Liu Y."/>
            <person name="Guan J."/>
            <person name="Zhang Y."/>
            <person name="Yu S."/>
            <person name="Liu X."/>
            <person name="Zhang Y."/>
            <person name="Hong G."/>
            <person name="Han B."/>
            <person name="Choisne N."/>
            <person name="Demange N."/>
            <person name="Orjeda G."/>
            <person name="Samain S."/>
            <person name="Cattolico L."/>
            <person name="Pelletier E."/>
            <person name="Couloux A."/>
            <person name="Segurens B."/>
            <person name="Wincker P."/>
            <person name="D'Hont A."/>
            <person name="Scarpelli C."/>
            <person name="Weissenbach J."/>
            <person name="Salanoubat M."/>
            <person name="Quetier F."/>
            <person name="Yu Y."/>
            <person name="Kim H.R."/>
            <person name="Rambo T."/>
            <person name="Currie J."/>
            <person name="Collura K."/>
            <person name="Luo M."/>
            <person name="Yang T."/>
            <person name="Ammiraju J.S.S."/>
            <person name="Engler F."/>
            <person name="Soderlund C."/>
            <person name="Wing R.A."/>
            <person name="Palmer L.E."/>
            <person name="de la Bastide M."/>
            <person name="Spiegel L."/>
            <person name="Nascimento L."/>
            <person name="Zutavern T."/>
            <person name="O'Shaughnessy A."/>
            <person name="Dike S."/>
            <person name="Dedhia N."/>
            <person name="Preston R."/>
            <person name="Balija V."/>
            <person name="McCombie W.R."/>
            <person name="Chow T."/>
            <person name="Chen H."/>
            <person name="Chung M."/>
            <person name="Chen C."/>
            <person name="Shaw J."/>
            <person name="Wu H."/>
            <person name="Hsiao K."/>
            <person name="Chao Y."/>
            <person name="Chu M."/>
            <person name="Cheng C."/>
            <person name="Hour A."/>
            <person name="Lee P."/>
            <person name="Lin S."/>
            <person name="Lin Y."/>
            <person name="Liou J."/>
            <person name="Liu S."/>
            <person name="Hsing Y."/>
            <person name="Raghuvanshi S."/>
            <person name="Mohanty A."/>
            <person name="Bharti A.K."/>
            <person name="Gaur A."/>
            <person name="Gupta V."/>
            <person name="Kumar D."/>
            <person name="Ravi V."/>
            <person name="Vij S."/>
            <person name="Kapur A."/>
            <person name="Khurana P."/>
            <person name="Khurana P."/>
            <person name="Khurana J.P."/>
            <person name="Tyagi A.K."/>
            <person name="Gaikwad K."/>
            <person name="Singh A."/>
            <person name="Dalal V."/>
            <person name="Srivastava S."/>
            <person name="Dixit A."/>
            <person name="Pal A.K."/>
            <person name="Ghazi I.A."/>
            <person name="Yadav M."/>
            <person name="Pandit A."/>
            <person name="Bhargava A."/>
            <person name="Sureshbabu K."/>
            <person name="Batra K."/>
            <person name="Sharma T.R."/>
            <person name="Mohapatra T."/>
            <person name="Singh N.K."/>
            <person name="Messing J."/>
            <person name="Nelson A.B."/>
            <person name="Fuks G."/>
            <person name="Kavchok S."/>
            <person name="Keizer G."/>
            <person name="Linton E."/>
            <person name="Llaca V."/>
            <person name="Song R."/>
            <person name="Tanyolac B."/>
            <person name="Young S."/>
            <person name="Ho-Il K."/>
            <person name="Hahn J.H."/>
            <person name="Sangsakoo G."/>
            <person name="Vanavichit A."/>
            <person name="de Mattos Luiz.A.T."/>
            <person name="Zimmer P.D."/>
            <person name="Malone G."/>
            <person name="Dellagostin O."/>
            <person name="de Oliveira A.C."/>
            <person name="Bevan M."/>
            <person name="Bancroft I."/>
            <person name="Minx P."/>
            <person name="Cordum H."/>
            <person name="Wilson R."/>
            <person name="Cheng Z."/>
            <person name="Jin W."/>
            <person name="Jiang J."/>
            <person name="Leong S.A."/>
            <person name="Iwama H."/>
            <person name="Gojobori T."/>
            <person name="Itoh T."/>
            <person name="Niimura Y."/>
            <person name="Fujii Y."/>
            <person name="Habara T."/>
            <person name="Sakai H."/>
            <person name="Sato Y."/>
            <person name="Wilson G."/>
            <person name="Kumar K."/>
            <person name="McCouch S."/>
            <person name="Juretic N."/>
            <person name="Hoen D."/>
            <person name="Wright S."/>
            <person name="Bruskiewich R."/>
            <person name="Bureau T."/>
            <person name="Miyao A."/>
            <person name="Hirochika H."/>
            <person name="Nishikawa T."/>
            <person name="Kadowaki K."/>
            <person name="Sugiura M."/>
            <person name="Burr B."/>
            <person name="Sasaki T."/>
        </authorList>
    </citation>
    <scope>NUCLEOTIDE SEQUENCE [LARGE SCALE GENOMIC DNA]</scope>
    <source>
        <strain evidence="3">cv. Nipponbare</strain>
    </source>
</reference>
<feature type="compositionally biased region" description="Low complexity" evidence="1">
    <location>
        <begin position="11"/>
        <end position="23"/>
    </location>
</feature>
<feature type="compositionally biased region" description="Basic and acidic residues" evidence="1">
    <location>
        <begin position="26"/>
        <end position="51"/>
    </location>
</feature>